<feature type="region of interest" description="Disordered" evidence="2">
    <location>
        <begin position="1"/>
        <end position="58"/>
    </location>
</feature>
<feature type="coiled-coil region" evidence="1">
    <location>
        <begin position="150"/>
        <end position="187"/>
    </location>
</feature>
<dbReference type="AlphaFoldDB" id="K0T9K0"/>
<evidence type="ECO:0000256" key="1">
    <source>
        <dbReference type="SAM" id="Coils"/>
    </source>
</evidence>
<dbReference type="InterPro" id="IPR005114">
    <property type="entry name" value="Helicase_assoc"/>
</dbReference>
<gene>
    <name evidence="4" type="ORF">THAOC_04608</name>
</gene>
<feature type="non-terminal residue" evidence="4">
    <location>
        <position position="1"/>
    </location>
</feature>
<feature type="region of interest" description="Disordered" evidence="2">
    <location>
        <begin position="73"/>
        <end position="104"/>
    </location>
</feature>
<comment type="caution">
    <text evidence="4">The sequence shown here is derived from an EMBL/GenBank/DDBJ whole genome shotgun (WGS) entry which is preliminary data.</text>
</comment>
<protein>
    <recommendedName>
        <fullName evidence="3">Helicase-associated domain-containing protein</fullName>
    </recommendedName>
</protein>
<evidence type="ECO:0000256" key="2">
    <source>
        <dbReference type="SAM" id="MobiDB-lite"/>
    </source>
</evidence>
<feature type="compositionally biased region" description="Acidic residues" evidence="2">
    <location>
        <begin position="1"/>
        <end position="10"/>
    </location>
</feature>
<dbReference type="EMBL" id="AGNL01004241">
    <property type="protein sequence ID" value="EJK73749.1"/>
    <property type="molecule type" value="Genomic_DNA"/>
</dbReference>
<evidence type="ECO:0000313" key="4">
    <source>
        <dbReference type="EMBL" id="EJK73749.1"/>
    </source>
</evidence>
<name>K0T9K0_THAOC</name>
<organism evidence="4 5">
    <name type="scientific">Thalassiosira oceanica</name>
    <name type="common">Marine diatom</name>
    <dbReference type="NCBI Taxonomy" id="159749"/>
    <lineage>
        <taxon>Eukaryota</taxon>
        <taxon>Sar</taxon>
        <taxon>Stramenopiles</taxon>
        <taxon>Ochrophyta</taxon>
        <taxon>Bacillariophyta</taxon>
        <taxon>Coscinodiscophyceae</taxon>
        <taxon>Thalassiosirophycidae</taxon>
        <taxon>Thalassiosirales</taxon>
        <taxon>Thalassiosiraceae</taxon>
        <taxon>Thalassiosira</taxon>
    </lineage>
</organism>
<dbReference type="Proteomes" id="UP000266841">
    <property type="component" value="Unassembled WGS sequence"/>
</dbReference>
<sequence>RSPDPAEEETSSVGPLVPQGDAPPACAAGRHRERHRPGDRNNGGEAARGGHGPPFWDDDAWMAGLVREVLVGEGFPPPVPGDAAGASGEEEDSPGAGGGKVDGATPLELLLDAFPVRADGDEERQAAMTSRDVGVDERARYNAYFAIPAAASQKRQMERINRSYEIAEKARQEGKTLLAIVAEAQQEEKAAAAPSGYTYEEGDSERFAQLVEYKKQFGHMVIFDYQAPPGLSEWTAVQRRLQRNGIMSEKRFLKLDSLGFDWTEFYASH</sequence>
<feature type="domain" description="Helicase-associated" evidence="3">
    <location>
        <begin position="205"/>
        <end position="260"/>
    </location>
</feature>
<proteinExistence type="predicted"/>
<evidence type="ECO:0000259" key="3">
    <source>
        <dbReference type="Pfam" id="PF03457"/>
    </source>
</evidence>
<dbReference type="Gene3D" id="6.10.140.530">
    <property type="match status" value="1"/>
</dbReference>
<accession>K0T9K0</accession>
<evidence type="ECO:0000313" key="5">
    <source>
        <dbReference type="Proteomes" id="UP000266841"/>
    </source>
</evidence>
<keyword evidence="1" id="KW-0175">Coiled coil</keyword>
<keyword evidence="5" id="KW-1185">Reference proteome</keyword>
<dbReference type="Pfam" id="PF03457">
    <property type="entry name" value="HA"/>
    <property type="match status" value="1"/>
</dbReference>
<reference evidence="4 5" key="1">
    <citation type="journal article" date="2012" name="Genome Biol.">
        <title>Genome and low-iron response of an oceanic diatom adapted to chronic iron limitation.</title>
        <authorList>
            <person name="Lommer M."/>
            <person name="Specht M."/>
            <person name="Roy A.S."/>
            <person name="Kraemer L."/>
            <person name="Andreson R."/>
            <person name="Gutowska M.A."/>
            <person name="Wolf J."/>
            <person name="Bergner S.V."/>
            <person name="Schilhabel M.B."/>
            <person name="Klostermeier U.C."/>
            <person name="Beiko R.G."/>
            <person name="Rosenstiel P."/>
            <person name="Hippler M."/>
            <person name="Laroche J."/>
        </authorList>
    </citation>
    <scope>NUCLEOTIDE SEQUENCE [LARGE SCALE GENOMIC DNA]</scope>
    <source>
        <strain evidence="4 5">CCMP1005</strain>
    </source>
</reference>